<dbReference type="CDD" id="cd11043">
    <property type="entry name" value="CYP90-like"/>
    <property type="match status" value="1"/>
</dbReference>
<evidence type="ECO:0000256" key="1">
    <source>
        <dbReference type="ARBA" id="ARBA00022723"/>
    </source>
</evidence>
<dbReference type="GO" id="GO:0010268">
    <property type="term" value="P:brassinosteroid homeostasis"/>
    <property type="evidence" value="ECO:0007669"/>
    <property type="project" value="TreeGrafter"/>
</dbReference>
<dbReference type="PROSITE" id="PS00086">
    <property type="entry name" value="CYTOCHROME_P450"/>
    <property type="match status" value="1"/>
</dbReference>
<dbReference type="PANTHER" id="PTHR24286">
    <property type="entry name" value="CYTOCHROME P450 26"/>
    <property type="match status" value="1"/>
</dbReference>
<dbReference type="GO" id="GO:0016125">
    <property type="term" value="P:sterol metabolic process"/>
    <property type="evidence" value="ECO:0007669"/>
    <property type="project" value="TreeGrafter"/>
</dbReference>
<evidence type="ECO:0000256" key="3">
    <source>
        <dbReference type="RuleBase" id="RU000461"/>
    </source>
</evidence>
<keyword evidence="2 3" id="KW-0408">Iron</keyword>
<dbReference type="InterPro" id="IPR002401">
    <property type="entry name" value="Cyt_P450_E_grp-I"/>
</dbReference>
<dbReference type="PRINTS" id="PR00463">
    <property type="entry name" value="EP450I"/>
</dbReference>
<dbReference type="InterPro" id="IPR017972">
    <property type="entry name" value="Cyt_P450_CS"/>
</dbReference>
<proteinExistence type="inferred from homology"/>
<gene>
    <name evidence="4" type="ORF">HHK36_028871</name>
</gene>
<dbReference type="InterPro" id="IPR036396">
    <property type="entry name" value="Cyt_P450_sf"/>
</dbReference>
<protein>
    <recommendedName>
        <fullName evidence="6">Cytochrome P450</fullName>
    </recommendedName>
</protein>
<dbReference type="GO" id="GO:0016705">
    <property type="term" value="F:oxidoreductase activity, acting on paired donors, with incorporation or reduction of molecular oxygen"/>
    <property type="evidence" value="ECO:0007669"/>
    <property type="project" value="InterPro"/>
</dbReference>
<dbReference type="OrthoDB" id="272303at2759"/>
<dbReference type="OMA" id="RHMRALM"/>
<dbReference type="GO" id="GO:0004497">
    <property type="term" value="F:monooxygenase activity"/>
    <property type="evidence" value="ECO:0007669"/>
    <property type="project" value="UniProtKB-KW"/>
</dbReference>
<evidence type="ECO:0000313" key="4">
    <source>
        <dbReference type="EMBL" id="KAF8379436.1"/>
    </source>
</evidence>
<comment type="similarity">
    <text evidence="3">Belongs to the cytochrome P450 family.</text>
</comment>
<dbReference type="Gene3D" id="1.10.630.10">
    <property type="entry name" value="Cytochrome P450"/>
    <property type="match status" value="2"/>
</dbReference>
<comment type="caution">
    <text evidence="4">The sequence shown here is derived from an EMBL/GenBank/DDBJ whole genome shotgun (WGS) entry which is preliminary data.</text>
</comment>
<dbReference type="Proteomes" id="UP000655225">
    <property type="component" value="Unassembled WGS sequence"/>
</dbReference>
<accession>A0A835D314</accession>
<dbReference type="GO" id="GO:0005506">
    <property type="term" value="F:iron ion binding"/>
    <property type="evidence" value="ECO:0007669"/>
    <property type="project" value="InterPro"/>
</dbReference>
<dbReference type="InterPro" id="IPR001128">
    <property type="entry name" value="Cyt_P450"/>
</dbReference>
<dbReference type="SUPFAM" id="SSF48264">
    <property type="entry name" value="Cytochrome P450"/>
    <property type="match status" value="1"/>
</dbReference>
<dbReference type="GO" id="GO:0020037">
    <property type="term" value="F:heme binding"/>
    <property type="evidence" value="ECO:0007669"/>
    <property type="project" value="InterPro"/>
</dbReference>
<keyword evidence="3" id="KW-0349">Heme</keyword>
<evidence type="ECO:0000256" key="2">
    <source>
        <dbReference type="ARBA" id="ARBA00023004"/>
    </source>
</evidence>
<evidence type="ECO:0008006" key="6">
    <source>
        <dbReference type="Google" id="ProtNLM"/>
    </source>
</evidence>
<keyword evidence="3" id="KW-0560">Oxidoreductase</keyword>
<dbReference type="GO" id="GO:0016132">
    <property type="term" value="P:brassinosteroid biosynthetic process"/>
    <property type="evidence" value="ECO:0007669"/>
    <property type="project" value="TreeGrafter"/>
</dbReference>
<reference evidence="4 5" key="1">
    <citation type="submission" date="2020-04" db="EMBL/GenBank/DDBJ databases">
        <title>Plant Genome Project.</title>
        <authorList>
            <person name="Zhang R.-G."/>
        </authorList>
    </citation>
    <scope>NUCLEOTIDE SEQUENCE [LARGE SCALE GENOMIC DNA]</scope>
    <source>
        <strain evidence="4">YNK0</strain>
        <tissue evidence="4">Leaf</tissue>
    </source>
</reference>
<dbReference type="PANTHER" id="PTHR24286:SF185">
    <property type="entry name" value="CYTOCHROME P450 87A3-LIKE"/>
    <property type="match status" value="1"/>
</dbReference>
<keyword evidence="1 3" id="KW-0479">Metal-binding</keyword>
<keyword evidence="3" id="KW-0503">Monooxygenase</keyword>
<name>A0A835D314_TETSI</name>
<sequence>MEEPQVQWKTPTRFNGLAYSWRNTSVFLHQHIIRRSSFHQKRMDKYGPLFRTNLLGKPVVISTDREINRFIFQQEERLFQTWYVESFTEILGQESVIVLHGFIYKYLKNLMLTLLGPDNLKTRLLPEVEHTTQKHLKMWASQGRVDLKDAIATMIFDLTAKKLISYDESKTSEKLRENFVDFIDGLISIPLNIPSTAYYKCLQGRKRAVKMLKDMIKERQASPEIRHDDFLDVVLEEMKKDGGYLSEGIVIDLIFVLLFASFETTSAALTLAMKFLGDHPSVLVELTKEHEAILRSRENVDSEITWIEYKSMTFTYMVINETVRLANIVPGIFRKTIKDGLDLNAGSKTFMAFGGGVRLCVGADFSKLQMAVFLHYLILKFEFVRWTPIKGGDITRRPGLAFPNGVHVHISKKSN</sequence>
<dbReference type="Pfam" id="PF00067">
    <property type="entry name" value="p450"/>
    <property type="match status" value="2"/>
</dbReference>
<evidence type="ECO:0000313" key="5">
    <source>
        <dbReference type="Proteomes" id="UP000655225"/>
    </source>
</evidence>
<dbReference type="AlphaFoldDB" id="A0A835D314"/>
<dbReference type="EMBL" id="JABCRI010000022">
    <property type="protein sequence ID" value="KAF8379436.1"/>
    <property type="molecule type" value="Genomic_DNA"/>
</dbReference>
<keyword evidence="5" id="KW-1185">Reference proteome</keyword>
<organism evidence="4 5">
    <name type="scientific">Tetracentron sinense</name>
    <name type="common">Spur-leaf</name>
    <dbReference type="NCBI Taxonomy" id="13715"/>
    <lineage>
        <taxon>Eukaryota</taxon>
        <taxon>Viridiplantae</taxon>
        <taxon>Streptophyta</taxon>
        <taxon>Embryophyta</taxon>
        <taxon>Tracheophyta</taxon>
        <taxon>Spermatophyta</taxon>
        <taxon>Magnoliopsida</taxon>
        <taxon>Trochodendrales</taxon>
        <taxon>Trochodendraceae</taxon>
        <taxon>Tetracentron</taxon>
    </lineage>
</organism>